<dbReference type="EMBL" id="AP023366">
    <property type="protein sequence ID" value="BCJ85193.1"/>
    <property type="molecule type" value="Genomic_DNA"/>
</dbReference>
<evidence type="ECO:0000259" key="7">
    <source>
        <dbReference type="PROSITE" id="PS51296"/>
    </source>
</evidence>
<evidence type="ECO:0000256" key="2">
    <source>
        <dbReference type="ARBA" id="ARBA00022723"/>
    </source>
</evidence>
<dbReference type="InterPro" id="IPR017941">
    <property type="entry name" value="Rieske_2Fe-2S"/>
</dbReference>
<accession>A0A7I8D4Z2</accession>
<dbReference type="InterPro" id="IPR036922">
    <property type="entry name" value="Rieske_2Fe-2S_sf"/>
</dbReference>
<dbReference type="InterPro" id="IPR012748">
    <property type="entry name" value="Rieske-like_NirD"/>
</dbReference>
<evidence type="ECO:0000256" key="3">
    <source>
        <dbReference type="ARBA" id="ARBA00023002"/>
    </source>
</evidence>
<dbReference type="NCBIfam" id="TIGR02378">
    <property type="entry name" value="nirD_assim_sml"/>
    <property type="match status" value="1"/>
</dbReference>
<evidence type="ECO:0000313" key="8">
    <source>
        <dbReference type="EMBL" id="BCJ85193.1"/>
    </source>
</evidence>
<evidence type="ECO:0000256" key="4">
    <source>
        <dbReference type="ARBA" id="ARBA00023004"/>
    </source>
</evidence>
<dbReference type="GO" id="GO:0046872">
    <property type="term" value="F:metal ion binding"/>
    <property type="evidence" value="ECO:0007669"/>
    <property type="project" value="UniProtKB-KW"/>
</dbReference>
<dbReference type="FunFam" id="2.102.10.10:FF:000013">
    <property type="entry name" value="Nitrite reductase [NAD(P)H], small subunit"/>
    <property type="match status" value="1"/>
</dbReference>
<dbReference type="GO" id="GO:0042128">
    <property type="term" value="P:nitrate assimilation"/>
    <property type="evidence" value="ECO:0007669"/>
    <property type="project" value="UniProtKB-KW"/>
</dbReference>
<keyword evidence="5" id="KW-0411">Iron-sulfur</keyword>
<dbReference type="GO" id="GO:0016705">
    <property type="term" value="F:oxidoreductase activity, acting on paired donors, with incorporation or reduction of molecular oxygen"/>
    <property type="evidence" value="ECO:0007669"/>
    <property type="project" value="UniProtKB-ARBA"/>
</dbReference>
<keyword evidence="1" id="KW-0001">2Fe-2S</keyword>
<protein>
    <submittedName>
        <fullName evidence="8">Nitrite reductase NAD(P)H small subunit</fullName>
    </submittedName>
</protein>
<keyword evidence="4" id="KW-0408">Iron</keyword>
<organism evidence="8 9">
    <name type="scientific">Effusibacillus dendaii</name>
    <dbReference type="NCBI Taxonomy" id="2743772"/>
    <lineage>
        <taxon>Bacteria</taxon>
        <taxon>Bacillati</taxon>
        <taxon>Bacillota</taxon>
        <taxon>Bacilli</taxon>
        <taxon>Bacillales</taxon>
        <taxon>Alicyclobacillaceae</taxon>
        <taxon>Effusibacillus</taxon>
    </lineage>
</organism>
<gene>
    <name evidence="8" type="primary">nasE</name>
    <name evidence="8" type="ORF">skT53_01780</name>
</gene>
<name>A0A7I8D4Z2_9BACL</name>
<evidence type="ECO:0000313" key="9">
    <source>
        <dbReference type="Proteomes" id="UP000593802"/>
    </source>
</evidence>
<dbReference type="CDD" id="cd03530">
    <property type="entry name" value="Rieske_NirD_small_Bacillus"/>
    <property type="match status" value="1"/>
</dbReference>
<keyword evidence="6" id="KW-0534">Nitrate assimilation</keyword>
<keyword evidence="2" id="KW-0479">Metal-binding</keyword>
<dbReference type="PANTHER" id="PTHR21496:SF23">
    <property type="entry name" value="3-PHENYLPROPIONATE_CINNAMIC ACID DIOXYGENASE FERREDOXIN SUBUNIT"/>
    <property type="match status" value="1"/>
</dbReference>
<dbReference type="Proteomes" id="UP000593802">
    <property type="component" value="Chromosome"/>
</dbReference>
<dbReference type="PANTHER" id="PTHR21496">
    <property type="entry name" value="FERREDOXIN-RELATED"/>
    <property type="match status" value="1"/>
</dbReference>
<dbReference type="GO" id="GO:0051537">
    <property type="term" value="F:2 iron, 2 sulfur cluster binding"/>
    <property type="evidence" value="ECO:0007669"/>
    <property type="project" value="UniProtKB-KW"/>
</dbReference>
<keyword evidence="9" id="KW-1185">Reference proteome</keyword>
<dbReference type="SUPFAM" id="SSF50022">
    <property type="entry name" value="ISP domain"/>
    <property type="match status" value="1"/>
</dbReference>
<keyword evidence="3" id="KW-0560">Oxidoreductase</keyword>
<dbReference type="PROSITE" id="PS51296">
    <property type="entry name" value="RIESKE"/>
    <property type="match status" value="1"/>
</dbReference>
<evidence type="ECO:0000256" key="5">
    <source>
        <dbReference type="ARBA" id="ARBA00023014"/>
    </source>
</evidence>
<feature type="domain" description="Rieske" evidence="7">
    <location>
        <begin position="9"/>
        <end position="104"/>
    </location>
</feature>
<dbReference type="KEGG" id="eff:skT53_01780"/>
<dbReference type="Pfam" id="PF13806">
    <property type="entry name" value="Rieske_2"/>
    <property type="match status" value="1"/>
</dbReference>
<dbReference type="AlphaFoldDB" id="A0A7I8D4Z2"/>
<sequence length="106" mass="11682">MNSMQKTMVEIGNIHDLPLQTGRVVKVNGREIAVFRISSGDVRAVENRCPHKNGPLAEGIVAGEYVFCPLHDRKINLNDGNVQAPDSGCVTTYRVDVTDEKVYISI</sequence>
<dbReference type="Gene3D" id="2.102.10.10">
    <property type="entry name" value="Rieske [2Fe-2S] iron-sulphur domain"/>
    <property type="match status" value="1"/>
</dbReference>
<dbReference type="GO" id="GO:0008942">
    <property type="term" value="F:nitrite reductase [NAD(P)H] activity"/>
    <property type="evidence" value="ECO:0007669"/>
    <property type="project" value="InterPro"/>
</dbReference>
<evidence type="ECO:0000256" key="1">
    <source>
        <dbReference type="ARBA" id="ARBA00022714"/>
    </source>
</evidence>
<reference evidence="8 9" key="1">
    <citation type="submission" date="2020-08" db="EMBL/GenBank/DDBJ databases">
        <title>Complete Genome Sequence of Effusibacillus dendaii Strain skT53, Isolated from Farmland soil.</title>
        <authorList>
            <person name="Konishi T."/>
            <person name="Kawasaki H."/>
        </authorList>
    </citation>
    <scope>NUCLEOTIDE SEQUENCE [LARGE SCALE GENOMIC DNA]</scope>
    <source>
        <strain evidence="9">skT53</strain>
    </source>
</reference>
<dbReference type="GO" id="GO:0004497">
    <property type="term" value="F:monooxygenase activity"/>
    <property type="evidence" value="ECO:0007669"/>
    <property type="project" value="UniProtKB-ARBA"/>
</dbReference>
<evidence type="ECO:0000256" key="6">
    <source>
        <dbReference type="ARBA" id="ARBA00023063"/>
    </source>
</evidence>
<proteinExistence type="predicted"/>